<organism evidence="2">
    <name type="scientific">Brassica cretica</name>
    <name type="common">Mustard</name>
    <dbReference type="NCBI Taxonomy" id="69181"/>
    <lineage>
        <taxon>Eukaryota</taxon>
        <taxon>Viridiplantae</taxon>
        <taxon>Streptophyta</taxon>
        <taxon>Embryophyta</taxon>
        <taxon>Tracheophyta</taxon>
        <taxon>Spermatophyta</taxon>
        <taxon>Magnoliopsida</taxon>
        <taxon>eudicotyledons</taxon>
        <taxon>Gunneridae</taxon>
        <taxon>Pentapetalae</taxon>
        <taxon>rosids</taxon>
        <taxon>malvids</taxon>
        <taxon>Brassicales</taxon>
        <taxon>Brassicaceae</taxon>
        <taxon>Brassiceae</taxon>
        <taxon>Brassica</taxon>
    </lineage>
</organism>
<feature type="coiled-coil region" evidence="1">
    <location>
        <begin position="281"/>
        <end position="333"/>
    </location>
</feature>
<proteinExistence type="predicted"/>
<dbReference type="AlphaFoldDB" id="A0A8S9MFN7"/>
<accession>A0A8S9MFN7</accession>
<name>A0A8S9MFN7_BRACR</name>
<evidence type="ECO:0000256" key="1">
    <source>
        <dbReference type="SAM" id="Coils"/>
    </source>
</evidence>
<keyword evidence="1" id="KW-0175">Coiled coil</keyword>
<evidence type="ECO:0000313" key="2">
    <source>
        <dbReference type="EMBL" id="KAF2616046.1"/>
    </source>
</evidence>
<gene>
    <name evidence="2" type="ORF">F2Q70_00010563</name>
</gene>
<sequence>MLFSIDIGITLASSLLRGYTKLEPLTIAEMSSSSLPSHRISPSYAPVGALGSRWTKAGVTSLSPCVQRSFSGLYHPSLVSCVACNNTNVVGVLSDMSVTLSLFDWQAISFHNKLESLRLFSIDIGIPPASSLLRGYTKLEPLTIAEMSSSSLPSHRISTSYAPVGALGSRWTKAGVTSLSPCVQRSFSGLYHPSLVSCVACNNTNVVGVLSIDDETAEGLFVGIDGAGEGVNSEEEEARWRAEREAAEREVARMSIADETAEGLFVGIDGAGEGVNSEEEEARWRAEREAAEREVARVRMRQELERELTQKEEARWRAEREAAEREVARVRMRQE</sequence>
<reference evidence="2" key="1">
    <citation type="submission" date="2019-12" db="EMBL/GenBank/DDBJ databases">
        <title>Genome sequencing and annotation of Brassica cretica.</title>
        <authorList>
            <person name="Studholme D.J."/>
            <person name="Sarris P.F."/>
        </authorList>
    </citation>
    <scope>NUCLEOTIDE SEQUENCE</scope>
    <source>
        <strain evidence="2">PFS-102/07</strain>
        <tissue evidence="2">Leaf</tissue>
    </source>
</reference>
<dbReference type="EMBL" id="QGKY02000089">
    <property type="protein sequence ID" value="KAF2616046.1"/>
    <property type="molecule type" value="Genomic_DNA"/>
</dbReference>
<comment type="caution">
    <text evidence="2">The sequence shown here is derived from an EMBL/GenBank/DDBJ whole genome shotgun (WGS) entry which is preliminary data.</text>
</comment>
<protein>
    <submittedName>
        <fullName evidence="2">Uncharacterized protein</fullName>
    </submittedName>
</protein>